<evidence type="ECO:0000256" key="5">
    <source>
        <dbReference type="SAM" id="SignalP"/>
    </source>
</evidence>
<dbReference type="OrthoDB" id="7777654at2759"/>
<feature type="chain" id="PRO_5017616035" description="Amine oxidase" evidence="5">
    <location>
        <begin position="26"/>
        <end position="586"/>
    </location>
</feature>
<dbReference type="GO" id="GO:0006598">
    <property type="term" value="P:polyamine catabolic process"/>
    <property type="evidence" value="ECO:0007669"/>
    <property type="project" value="TreeGrafter"/>
</dbReference>
<feature type="domain" description="Amine oxidase" evidence="6">
    <location>
        <begin position="96"/>
        <end position="527"/>
    </location>
</feature>
<comment type="caution">
    <text evidence="7">The sequence shown here is derived from an EMBL/GenBank/DDBJ whole genome shotgun (WGS) entry which is preliminary data.</text>
</comment>
<comment type="similarity">
    <text evidence="4">Belongs to the flavin monoamine oxidase family.</text>
</comment>
<dbReference type="EMBL" id="PDLM01000009">
    <property type="protein sequence ID" value="RDW69201.1"/>
    <property type="molecule type" value="Genomic_DNA"/>
</dbReference>
<dbReference type="STRING" id="1849047.A0A3D8R5J5"/>
<evidence type="ECO:0000313" key="7">
    <source>
        <dbReference type="EMBL" id="RDW69201.1"/>
    </source>
</evidence>
<protein>
    <recommendedName>
        <fullName evidence="4">Amine oxidase</fullName>
        <ecNumber evidence="4">1.4.3.-</ecNumber>
    </recommendedName>
</protein>
<dbReference type="EC" id="1.4.3.-" evidence="4"/>
<keyword evidence="2 4" id="KW-0560">Oxidoreductase</keyword>
<accession>A0A3D8R5J5</accession>
<comment type="cofactor">
    <cofactor evidence="1 4">
        <name>FAD</name>
        <dbReference type="ChEBI" id="CHEBI:57692"/>
    </cofactor>
</comment>
<evidence type="ECO:0000256" key="3">
    <source>
        <dbReference type="PIRSR" id="PIRSR601613-1"/>
    </source>
</evidence>
<keyword evidence="5" id="KW-0732">Signal</keyword>
<dbReference type="GO" id="GO:0016491">
    <property type="term" value="F:oxidoreductase activity"/>
    <property type="evidence" value="ECO:0007669"/>
    <property type="project" value="UniProtKB-KW"/>
</dbReference>
<proteinExistence type="inferred from homology"/>
<evidence type="ECO:0000256" key="2">
    <source>
        <dbReference type="ARBA" id="ARBA00023002"/>
    </source>
</evidence>
<dbReference type="AlphaFoldDB" id="A0A3D8R5J5"/>
<dbReference type="Proteomes" id="UP000256645">
    <property type="component" value="Unassembled WGS sequence"/>
</dbReference>
<dbReference type="InterPro" id="IPR050281">
    <property type="entry name" value="Flavin_monoamine_oxidase"/>
</dbReference>
<keyword evidence="8" id="KW-1185">Reference proteome</keyword>
<dbReference type="InterPro" id="IPR036188">
    <property type="entry name" value="FAD/NAD-bd_sf"/>
</dbReference>
<dbReference type="PANTHER" id="PTHR10742">
    <property type="entry name" value="FLAVIN MONOAMINE OXIDASE"/>
    <property type="match status" value="1"/>
</dbReference>
<dbReference type="InterPro" id="IPR001613">
    <property type="entry name" value="Flavin_amine_oxidase"/>
</dbReference>
<evidence type="ECO:0000313" key="8">
    <source>
        <dbReference type="Proteomes" id="UP000256645"/>
    </source>
</evidence>
<keyword evidence="4" id="KW-0285">Flavoprotein</keyword>
<organism evidence="7 8">
    <name type="scientific">Coleophoma cylindrospora</name>
    <dbReference type="NCBI Taxonomy" id="1849047"/>
    <lineage>
        <taxon>Eukaryota</taxon>
        <taxon>Fungi</taxon>
        <taxon>Dikarya</taxon>
        <taxon>Ascomycota</taxon>
        <taxon>Pezizomycotina</taxon>
        <taxon>Leotiomycetes</taxon>
        <taxon>Helotiales</taxon>
        <taxon>Dermateaceae</taxon>
        <taxon>Coleophoma</taxon>
    </lineage>
</organism>
<dbReference type="PANTHER" id="PTHR10742:SF313">
    <property type="entry name" value="AMINE OXIDASE"/>
    <property type="match status" value="1"/>
</dbReference>
<feature type="signal peptide" evidence="5">
    <location>
        <begin position="1"/>
        <end position="25"/>
    </location>
</feature>
<evidence type="ECO:0000256" key="4">
    <source>
        <dbReference type="RuleBase" id="RU362067"/>
    </source>
</evidence>
<dbReference type="PRINTS" id="PR00757">
    <property type="entry name" value="AMINEOXDASEF"/>
</dbReference>
<sequence length="586" mass="64334">MAATLSRSIAVLACVAILLLHSSQAKPHGFKGSQKCRRGSQKLPNSPAYDELCTATVRTYFTTTTIRPEPYATATVSSSTGGQCKSTKVAVLGAGVAGITAAQVLSNHSVTDFLILEYNTAIGGRCRADKFGKDRDGDPYTVELGANWIQGTVTEGGPENPIWTLVKKYGVKNEFTNLSSLLTYDKTGQVDYTDKFDAFDAAYSFAEEDAGTGILMNFQDRDLRSAFNLGGWTPKGDPHAMAIEWYEMDYEYAQIPDVSSQRFTTANFNSTFYGFSELNQFSTDQRGYNTFLHGQASEFLEDNDPRLLLNTIVTNISYSDSGVTIYNSDGSCVEADYAITTFSVGVLQSNAVTFEPPLPDWKNIAINTMQIGVYTKIFLQFPPDQAFWPKDTENFIYASKKRGYYTAWQNLDHPKYIPGSGIIFCTVTTEQSYAVDNQDDEITKAEVLAVLREMFPNSTIPEPIAFMYPRWSTTPWAYGSYSNWPPGLSLEGHQNLRANIQRLFFAGEATSAEFYGYMQGAYFEGKNIGELVAACTGGIGLPACMDMARYESLGGDTPVAAYVPSNGWMQTSFQTIGDVDVVGGGG</sequence>
<reference evidence="7 8" key="1">
    <citation type="journal article" date="2018" name="IMA Fungus">
        <title>IMA Genome-F 9: Draft genome sequence of Annulohypoxylon stygium, Aspergillus mulundensis, Berkeleyomyces basicola (syn. Thielaviopsis basicola), Ceratocystis smalleyi, two Cercospora beticola strains, Coleophoma cylindrospora, Fusarium fracticaudum, Phialophora cf. hyalina, and Morchella septimelata.</title>
        <authorList>
            <person name="Wingfield B.D."/>
            <person name="Bills G.F."/>
            <person name="Dong Y."/>
            <person name="Huang W."/>
            <person name="Nel W.J."/>
            <person name="Swalarsk-Parry B.S."/>
            <person name="Vaghefi N."/>
            <person name="Wilken P.M."/>
            <person name="An Z."/>
            <person name="de Beer Z.W."/>
            <person name="De Vos L."/>
            <person name="Chen L."/>
            <person name="Duong T.A."/>
            <person name="Gao Y."/>
            <person name="Hammerbacher A."/>
            <person name="Kikkert J.R."/>
            <person name="Li Y."/>
            <person name="Li H."/>
            <person name="Li K."/>
            <person name="Li Q."/>
            <person name="Liu X."/>
            <person name="Ma X."/>
            <person name="Naidoo K."/>
            <person name="Pethybridge S.J."/>
            <person name="Sun J."/>
            <person name="Steenkamp E.T."/>
            <person name="van der Nest M.A."/>
            <person name="van Wyk S."/>
            <person name="Wingfield M.J."/>
            <person name="Xiong C."/>
            <person name="Yue Q."/>
            <person name="Zhang X."/>
        </authorList>
    </citation>
    <scope>NUCLEOTIDE SEQUENCE [LARGE SCALE GENOMIC DNA]</scope>
    <source>
        <strain evidence="7 8">BP6252</strain>
    </source>
</reference>
<gene>
    <name evidence="7" type="ORF">BP6252_08221</name>
</gene>
<evidence type="ECO:0000256" key="1">
    <source>
        <dbReference type="ARBA" id="ARBA00001974"/>
    </source>
</evidence>
<dbReference type="Gene3D" id="3.50.50.60">
    <property type="entry name" value="FAD/NAD(P)-binding domain"/>
    <property type="match status" value="1"/>
</dbReference>
<keyword evidence="4" id="KW-0274">FAD</keyword>
<name>A0A3D8R5J5_9HELO</name>
<dbReference type="Pfam" id="PF01593">
    <property type="entry name" value="Amino_oxidase"/>
    <property type="match status" value="1"/>
</dbReference>
<evidence type="ECO:0000259" key="6">
    <source>
        <dbReference type="Pfam" id="PF01593"/>
    </source>
</evidence>
<feature type="binding site" evidence="3">
    <location>
        <position position="313"/>
    </location>
    <ligand>
        <name>FAD</name>
        <dbReference type="ChEBI" id="CHEBI:57692"/>
    </ligand>
</feature>
<dbReference type="SUPFAM" id="SSF51905">
    <property type="entry name" value="FAD/NAD(P)-binding domain"/>
    <property type="match status" value="1"/>
</dbReference>
<dbReference type="SUPFAM" id="SSF54373">
    <property type="entry name" value="FAD-linked reductases, C-terminal domain"/>
    <property type="match status" value="1"/>
</dbReference>
<dbReference type="InterPro" id="IPR002937">
    <property type="entry name" value="Amino_oxidase"/>
</dbReference>
<dbReference type="Gene3D" id="3.90.660.10">
    <property type="match status" value="1"/>
</dbReference>